<name>A0ACC0YNL1_9ROSI</name>
<reference evidence="2" key="1">
    <citation type="journal article" date="2023" name="G3 (Bethesda)">
        <title>Genome assembly and association tests identify interacting loci associated with vigor, precocity, and sex in interspecific pistachio rootstocks.</title>
        <authorList>
            <person name="Palmer W."/>
            <person name="Jacygrad E."/>
            <person name="Sagayaradj S."/>
            <person name="Cavanaugh K."/>
            <person name="Han R."/>
            <person name="Bertier L."/>
            <person name="Beede B."/>
            <person name="Kafkas S."/>
            <person name="Golino D."/>
            <person name="Preece J."/>
            <person name="Michelmore R."/>
        </authorList>
    </citation>
    <scope>NUCLEOTIDE SEQUENCE [LARGE SCALE GENOMIC DNA]</scope>
</reference>
<evidence type="ECO:0000313" key="1">
    <source>
        <dbReference type="EMBL" id="KAJ0039785.1"/>
    </source>
</evidence>
<accession>A0ACC0YNL1</accession>
<organism evidence="1 2">
    <name type="scientific">Pistacia integerrima</name>
    <dbReference type="NCBI Taxonomy" id="434235"/>
    <lineage>
        <taxon>Eukaryota</taxon>
        <taxon>Viridiplantae</taxon>
        <taxon>Streptophyta</taxon>
        <taxon>Embryophyta</taxon>
        <taxon>Tracheophyta</taxon>
        <taxon>Spermatophyta</taxon>
        <taxon>Magnoliopsida</taxon>
        <taxon>eudicotyledons</taxon>
        <taxon>Gunneridae</taxon>
        <taxon>Pentapetalae</taxon>
        <taxon>rosids</taxon>
        <taxon>malvids</taxon>
        <taxon>Sapindales</taxon>
        <taxon>Anacardiaceae</taxon>
        <taxon>Pistacia</taxon>
    </lineage>
</organism>
<proteinExistence type="predicted"/>
<dbReference type="EMBL" id="CM047740">
    <property type="protein sequence ID" value="KAJ0039785.1"/>
    <property type="molecule type" value="Genomic_DNA"/>
</dbReference>
<protein>
    <submittedName>
        <fullName evidence="1">Uncharacterized protein</fullName>
    </submittedName>
</protein>
<evidence type="ECO:0000313" key="2">
    <source>
        <dbReference type="Proteomes" id="UP001163603"/>
    </source>
</evidence>
<sequence>MAAVKVPHMNAGDGETSYAKNSLLQKTVILKVRPFLEETIKDMFSSSSPTCFKVADLGCSSGPNTLLVVSEIIDIIQGICHQVNRKSPEFQVFLNDLPENDFNSIFKSIPAFYEILKREKLYNFGACFISGLPGSFYDRLFPTATLHFVHSSYSVHWLSKVPENLENNKGNIYMAKSSPPSVYKAYLEQFQKDFSLFLSLRSEEIICGGRMLLTFIGRSVADPWSKDCCYLWELLTKSILELVDEGLVEESELDSFNLPFYTPYAEEVREIIENQGSFNLEKIEIFEVNWDPNDDVDNKKFVFNKEKSGKSVASCIRAVTEPILASHFGEGVTDTLFARYAKHVAEHLALEKTKFINIVVSITKK</sequence>
<comment type="caution">
    <text evidence="1">The sequence shown here is derived from an EMBL/GenBank/DDBJ whole genome shotgun (WGS) entry which is preliminary data.</text>
</comment>
<keyword evidence="2" id="KW-1185">Reference proteome</keyword>
<dbReference type="Proteomes" id="UP001163603">
    <property type="component" value="Chromosome 5"/>
</dbReference>
<gene>
    <name evidence="1" type="ORF">Pint_28338</name>
</gene>